<feature type="domain" description="Chitin-binding type-2" evidence="6">
    <location>
        <begin position="118"/>
        <end position="175"/>
    </location>
</feature>
<dbReference type="EMBL" id="WJBH02000004">
    <property type="protein sequence ID" value="KAI9559437.1"/>
    <property type="molecule type" value="Genomic_DNA"/>
</dbReference>
<evidence type="ECO:0000313" key="8">
    <source>
        <dbReference type="Proteomes" id="UP000820818"/>
    </source>
</evidence>
<dbReference type="InterPro" id="IPR036508">
    <property type="entry name" value="Chitin-bd_dom_sf"/>
</dbReference>
<dbReference type="Gene3D" id="2.170.140.10">
    <property type="entry name" value="Chitin binding domain"/>
    <property type="match status" value="3"/>
</dbReference>
<keyword evidence="2" id="KW-0732">Signal</keyword>
<dbReference type="SMART" id="SM00494">
    <property type="entry name" value="ChtBD2"/>
    <property type="match status" value="3"/>
</dbReference>
<dbReference type="GO" id="GO:0008061">
    <property type="term" value="F:chitin binding"/>
    <property type="evidence" value="ECO:0007669"/>
    <property type="project" value="UniProtKB-KW"/>
</dbReference>
<dbReference type="GO" id="GO:0005576">
    <property type="term" value="C:extracellular region"/>
    <property type="evidence" value="ECO:0007669"/>
    <property type="project" value="InterPro"/>
</dbReference>
<feature type="domain" description="Chitin-binding type-2" evidence="6">
    <location>
        <begin position="1"/>
        <end position="44"/>
    </location>
</feature>
<comment type="caution">
    <text evidence="7">The sequence shown here is derived from an EMBL/GenBank/DDBJ whole genome shotgun (WGS) entry which is preliminary data.</text>
</comment>
<dbReference type="Pfam" id="PF01607">
    <property type="entry name" value="CBM_14"/>
    <property type="match status" value="3"/>
</dbReference>
<keyword evidence="3" id="KW-0677">Repeat</keyword>
<keyword evidence="4" id="KW-1015">Disulfide bond</keyword>
<proteinExistence type="predicted"/>
<accession>A0AAD5KS90</accession>
<dbReference type="PANTHER" id="PTHR23301">
    <property type="entry name" value="CHITIN BINDING PERITROPHIN-A"/>
    <property type="match status" value="1"/>
</dbReference>
<reference evidence="7 8" key="1">
    <citation type="submission" date="2022-05" db="EMBL/GenBank/DDBJ databases">
        <title>A multi-omics perspective on studying reproductive biology in Daphnia sinensis.</title>
        <authorList>
            <person name="Jia J."/>
        </authorList>
    </citation>
    <scope>NUCLEOTIDE SEQUENCE [LARGE SCALE GENOMIC DNA]</scope>
    <source>
        <strain evidence="7 8">WSL</strain>
    </source>
</reference>
<evidence type="ECO:0000256" key="3">
    <source>
        <dbReference type="ARBA" id="ARBA00022737"/>
    </source>
</evidence>
<dbReference type="Proteomes" id="UP000820818">
    <property type="component" value="Linkage Group LG4"/>
</dbReference>
<dbReference type="PROSITE" id="PS50940">
    <property type="entry name" value="CHIT_BIND_II"/>
    <property type="match status" value="3"/>
</dbReference>
<dbReference type="InterPro" id="IPR002557">
    <property type="entry name" value="Chitin-bd_dom"/>
</dbReference>
<keyword evidence="1" id="KW-0147">Chitin-binding</keyword>
<evidence type="ECO:0000256" key="4">
    <source>
        <dbReference type="ARBA" id="ARBA00023157"/>
    </source>
</evidence>
<dbReference type="InterPro" id="IPR051940">
    <property type="entry name" value="Chitin_bind-dev_reg"/>
</dbReference>
<evidence type="ECO:0000256" key="5">
    <source>
        <dbReference type="ARBA" id="ARBA00023180"/>
    </source>
</evidence>
<dbReference type="AlphaFoldDB" id="A0AAD5KS90"/>
<name>A0AAD5KS90_9CRUS</name>
<dbReference type="SUPFAM" id="SSF57625">
    <property type="entry name" value="Invertebrate chitin-binding proteins"/>
    <property type="match status" value="3"/>
</dbReference>
<feature type="domain" description="Chitin-binding type-2" evidence="6">
    <location>
        <begin position="54"/>
        <end position="114"/>
    </location>
</feature>
<keyword evidence="5" id="KW-0325">Glycoprotein</keyword>
<dbReference type="PANTHER" id="PTHR23301:SF107">
    <property type="entry name" value="LD20793P"/>
    <property type="match status" value="1"/>
</dbReference>
<evidence type="ECO:0000313" key="7">
    <source>
        <dbReference type="EMBL" id="KAI9559437.1"/>
    </source>
</evidence>
<gene>
    <name evidence="7" type="ORF">GHT06_013425</name>
</gene>
<evidence type="ECO:0000256" key="1">
    <source>
        <dbReference type="ARBA" id="ARBA00022669"/>
    </source>
</evidence>
<keyword evidence="8" id="KW-1185">Reference proteome</keyword>
<evidence type="ECO:0000259" key="6">
    <source>
        <dbReference type="PROSITE" id="PS50940"/>
    </source>
</evidence>
<evidence type="ECO:0000256" key="2">
    <source>
        <dbReference type="ARBA" id="ARBA00022729"/>
    </source>
</evidence>
<organism evidence="7 8">
    <name type="scientific">Daphnia sinensis</name>
    <dbReference type="NCBI Taxonomy" id="1820382"/>
    <lineage>
        <taxon>Eukaryota</taxon>
        <taxon>Metazoa</taxon>
        <taxon>Ecdysozoa</taxon>
        <taxon>Arthropoda</taxon>
        <taxon>Crustacea</taxon>
        <taxon>Branchiopoda</taxon>
        <taxon>Diplostraca</taxon>
        <taxon>Cladocera</taxon>
        <taxon>Anomopoda</taxon>
        <taxon>Daphniidae</taxon>
        <taxon>Daphnia</taxon>
        <taxon>Daphnia similis group</taxon>
    </lineage>
</organism>
<protein>
    <recommendedName>
        <fullName evidence="6">Chitin-binding type-2 domain-containing protein</fullName>
    </recommendedName>
</protein>
<sequence>MRYTCDKYYICDNGVAIPQLCPDGTVFHFPIQNCILINGADCGGRPLLQESIKKNQCLKKTGLFPHEDPTQCNKYYQCLDGRQTLITCPEMLLFDRSRGVCDYADLADTSSCILEPSPVVCPSRDEESFSSSLDITKRLLPHPSDCRRFFFCETMIPRPLICEEHLAFDLETLSCIDKSQVQRWSRVQQKQHQMSPSILKVLKNCNDCIRKP</sequence>